<evidence type="ECO:0000313" key="2">
    <source>
        <dbReference type="EMBL" id="KKL23459.1"/>
    </source>
</evidence>
<evidence type="ECO:0000256" key="1">
    <source>
        <dbReference type="SAM" id="MobiDB-lite"/>
    </source>
</evidence>
<protein>
    <submittedName>
        <fullName evidence="2">Uncharacterized protein</fullName>
    </submittedName>
</protein>
<feature type="region of interest" description="Disordered" evidence="1">
    <location>
        <begin position="113"/>
        <end position="132"/>
    </location>
</feature>
<dbReference type="EMBL" id="LAZR01036965">
    <property type="protein sequence ID" value="KKL23459.1"/>
    <property type="molecule type" value="Genomic_DNA"/>
</dbReference>
<comment type="caution">
    <text evidence="2">The sequence shown here is derived from an EMBL/GenBank/DDBJ whole genome shotgun (WGS) entry which is preliminary data.</text>
</comment>
<proteinExistence type="predicted"/>
<organism evidence="2">
    <name type="scientific">marine sediment metagenome</name>
    <dbReference type="NCBI Taxonomy" id="412755"/>
    <lineage>
        <taxon>unclassified sequences</taxon>
        <taxon>metagenomes</taxon>
        <taxon>ecological metagenomes</taxon>
    </lineage>
</organism>
<dbReference type="AlphaFoldDB" id="A0A0F9BNJ2"/>
<sequence length="210" mass="23558">MSDKLTSHDIASLYKRGATEQPSSQLDEQILKRAADEVADNKVPPIHKPKRFYQTWYGQLSTAASLVLVAVLYVQNSEQYQQSSELNELQILADEQPAKSPAASLEMMQNETQEQAQEQAQMMQLKQTQQRQQSEKMAGRQFAAPSMTAKSALLLELEIITAEVANKFRRIDTFIADGNTTAAKAQLTELLAAHPELKVHLNAQYKQLLQ</sequence>
<accession>A0A0F9BNJ2</accession>
<name>A0A0F9BNJ2_9ZZZZ</name>
<reference evidence="2" key="1">
    <citation type="journal article" date="2015" name="Nature">
        <title>Complex archaea that bridge the gap between prokaryotes and eukaryotes.</title>
        <authorList>
            <person name="Spang A."/>
            <person name="Saw J.H."/>
            <person name="Jorgensen S.L."/>
            <person name="Zaremba-Niedzwiedzka K."/>
            <person name="Martijn J."/>
            <person name="Lind A.E."/>
            <person name="van Eijk R."/>
            <person name="Schleper C."/>
            <person name="Guy L."/>
            <person name="Ettema T.J."/>
        </authorList>
    </citation>
    <scope>NUCLEOTIDE SEQUENCE</scope>
</reference>
<gene>
    <name evidence="2" type="ORF">LCGC14_2425170</name>
</gene>